<accession>A0A3B0V4D7</accession>
<keyword evidence="2 5" id="KW-0418">Kinase</keyword>
<dbReference type="Pfam" id="PF20143">
    <property type="entry name" value="NAD_kinase_C"/>
    <property type="match status" value="1"/>
</dbReference>
<keyword evidence="1 5" id="KW-0808">Transferase</keyword>
<dbReference type="NCBIfam" id="NF003406">
    <property type="entry name" value="PRK04761.1"/>
    <property type="match status" value="1"/>
</dbReference>
<dbReference type="Gene3D" id="2.60.200.30">
    <property type="entry name" value="Probable inorganic polyphosphate/atp-NAD kinase, domain 2"/>
    <property type="match status" value="1"/>
</dbReference>
<dbReference type="PANTHER" id="PTHR20275">
    <property type="entry name" value="NAD KINASE"/>
    <property type="match status" value="1"/>
</dbReference>
<protein>
    <submittedName>
        <fullName evidence="5">NAD kinase</fullName>
        <ecNumber evidence="5">2.7.1.23</ecNumber>
    </submittedName>
</protein>
<dbReference type="InterPro" id="IPR017438">
    <property type="entry name" value="ATP-NAD_kinase_N"/>
</dbReference>
<keyword evidence="4" id="KW-0520">NAD</keyword>
<evidence type="ECO:0000256" key="4">
    <source>
        <dbReference type="ARBA" id="ARBA00023027"/>
    </source>
</evidence>
<dbReference type="InterPro" id="IPR002504">
    <property type="entry name" value="NADK"/>
</dbReference>
<feature type="non-terminal residue" evidence="5">
    <location>
        <position position="199"/>
    </location>
</feature>
<evidence type="ECO:0000256" key="1">
    <source>
        <dbReference type="ARBA" id="ARBA00022679"/>
    </source>
</evidence>
<dbReference type="SUPFAM" id="SSF111331">
    <property type="entry name" value="NAD kinase/diacylglycerol kinase-like"/>
    <property type="match status" value="1"/>
</dbReference>
<proteinExistence type="predicted"/>
<dbReference type="PANTHER" id="PTHR20275:SF0">
    <property type="entry name" value="NAD KINASE"/>
    <property type="match status" value="1"/>
</dbReference>
<dbReference type="InterPro" id="IPR017437">
    <property type="entry name" value="ATP-NAD_kinase_PpnK-typ_C"/>
</dbReference>
<name>A0A3B0V4D7_9ZZZZ</name>
<dbReference type="InterPro" id="IPR016064">
    <property type="entry name" value="NAD/diacylglycerol_kinase_sf"/>
</dbReference>
<keyword evidence="3" id="KW-0521">NADP</keyword>
<dbReference type="GO" id="GO:0019674">
    <property type="term" value="P:NAD+ metabolic process"/>
    <property type="evidence" value="ECO:0007669"/>
    <property type="project" value="InterPro"/>
</dbReference>
<evidence type="ECO:0000313" key="5">
    <source>
        <dbReference type="EMBL" id="VAW37811.1"/>
    </source>
</evidence>
<dbReference type="GO" id="GO:0006741">
    <property type="term" value="P:NADP+ biosynthetic process"/>
    <property type="evidence" value="ECO:0007669"/>
    <property type="project" value="InterPro"/>
</dbReference>
<reference evidence="5" key="1">
    <citation type="submission" date="2018-06" db="EMBL/GenBank/DDBJ databases">
        <authorList>
            <person name="Zhirakovskaya E."/>
        </authorList>
    </citation>
    <scope>NUCLEOTIDE SEQUENCE</scope>
</reference>
<evidence type="ECO:0000256" key="2">
    <source>
        <dbReference type="ARBA" id="ARBA00022777"/>
    </source>
</evidence>
<dbReference type="Gene3D" id="3.40.50.10330">
    <property type="entry name" value="Probable inorganic polyphosphate/atp-NAD kinase, domain 1"/>
    <property type="match status" value="1"/>
</dbReference>
<dbReference type="Pfam" id="PF01513">
    <property type="entry name" value="NAD_kinase"/>
    <property type="match status" value="1"/>
</dbReference>
<sequence>MKIAIVASRSEKAQKSLKKLQDIYQEHVVKANRADVIIALGGDGFMLHTLHRFIESAKPVYGMRRGTVGFLMNRYSDEDLIKRLEKSQVTTLHPLKMLATTTKGKHFEALAINEVSLLRQTRQSSRISVSINSQSKLEQLVGDGIMLATPAGSTAYNLSAHGPVLPLGSDILALTPISPFRPRRWKGAIIPADAYIKFM</sequence>
<dbReference type="EC" id="2.7.1.23" evidence="5"/>
<gene>
    <name evidence="5" type="ORF">MNBD_GAMMA01-1627</name>
</gene>
<evidence type="ECO:0000256" key="3">
    <source>
        <dbReference type="ARBA" id="ARBA00022857"/>
    </source>
</evidence>
<dbReference type="GO" id="GO:0003951">
    <property type="term" value="F:NAD+ kinase activity"/>
    <property type="evidence" value="ECO:0007669"/>
    <property type="project" value="UniProtKB-EC"/>
</dbReference>
<dbReference type="EMBL" id="UOEW01000179">
    <property type="protein sequence ID" value="VAW37811.1"/>
    <property type="molecule type" value="Genomic_DNA"/>
</dbReference>
<dbReference type="AlphaFoldDB" id="A0A3B0V4D7"/>
<organism evidence="5">
    <name type="scientific">hydrothermal vent metagenome</name>
    <dbReference type="NCBI Taxonomy" id="652676"/>
    <lineage>
        <taxon>unclassified sequences</taxon>
        <taxon>metagenomes</taxon>
        <taxon>ecological metagenomes</taxon>
    </lineage>
</organism>